<dbReference type="SUPFAM" id="SSF52518">
    <property type="entry name" value="Thiamin diphosphate-binding fold (THDP-binding)"/>
    <property type="match status" value="1"/>
</dbReference>
<dbReference type="PANTHER" id="PTHR42818">
    <property type="entry name" value="SULFOPYRUVATE DECARBOXYLASE SUBUNIT ALPHA"/>
    <property type="match status" value="1"/>
</dbReference>
<dbReference type="InterPro" id="IPR011766">
    <property type="entry name" value="TPP_enzyme_TPP-bd"/>
</dbReference>
<protein>
    <recommendedName>
        <fullName evidence="4">Thiamine pyrophosphate enzyme TPP-binding domain-containing protein</fullName>
    </recommendedName>
</protein>
<name>A0A381UR33_9ZZZZ</name>
<proteinExistence type="predicted"/>
<evidence type="ECO:0000256" key="1">
    <source>
        <dbReference type="ARBA" id="ARBA00022793"/>
    </source>
</evidence>
<dbReference type="InterPro" id="IPR029061">
    <property type="entry name" value="THDP-binding"/>
</dbReference>
<dbReference type="GO" id="GO:0016831">
    <property type="term" value="F:carboxy-lyase activity"/>
    <property type="evidence" value="ECO:0007669"/>
    <property type="project" value="UniProtKB-KW"/>
</dbReference>
<dbReference type="Pfam" id="PF02775">
    <property type="entry name" value="TPP_enzyme_C"/>
    <property type="match status" value="1"/>
</dbReference>
<dbReference type="InterPro" id="IPR000399">
    <property type="entry name" value="TPP-bd_CS"/>
</dbReference>
<dbReference type="Gene3D" id="3.40.50.970">
    <property type="match status" value="1"/>
</dbReference>
<evidence type="ECO:0000256" key="3">
    <source>
        <dbReference type="ARBA" id="ARBA00023239"/>
    </source>
</evidence>
<dbReference type="InterPro" id="IPR051818">
    <property type="entry name" value="TPP_dependent_decarboxylase"/>
</dbReference>
<evidence type="ECO:0000256" key="2">
    <source>
        <dbReference type="ARBA" id="ARBA00023052"/>
    </source>
</evidence>
<dbReference type="PROSITE" id="PS00187">
    <property type="entry name" value="TPP_ENZYMES"/>
    <property type="match status" value="1"/>
</dbReference>
<evidence type="ECO:0000313" key="5">
    <source>
        <dbReference type="EMBL" id="SVA30629.1"/>
    </source>
</evidence>
<dbReference type="PANTHER" id="PTHR42818:SF1">
    <property type="entry name" value="SULFOPYRUVATE DECARBOXYLASE"/>
    <property type="match status" value="1"/>
</dbReference>
<accession>A0A381UR33</accession>
<evidence type="ECO:0000259" key="4">
    <source>
        <dbReference type="Pfam" id="PF02775"/>
    </source>
</evidence>
<organism evidence="5">
    <name type="scientific">marine metagenome</name>
    <dbReference type="NCBI Taxonomy" id="408172"/>
    <lineage>
        <taxon>unclassified sequences</taxon>
        <taxon>metagenomes</taxon>
        <taxon>ecological metagenomes</taxon>
    </lineage>
</organism>
<dbReference type="GO" id="GO:0030976">
    <property type="term" value="F:thiamine pyrophosphate binding"/>
    <property type="evidence" value="ECO:0007669"/>
    <property type="project" value="InterPro"/>
</dbReference>
<dbReference type="AlphaFoldDB" id="A0A381UR33"/>
<keyword evidence="1" id="KW-0210">Decarboxylase</keyword>
<dbReference type="EMBL" id="UINC01006957">
    <property type="protein sequence ID" value="SVA30629.1"/>
    <property type="molecule type" value="Genomic_DNA"/>
</dbReference>
<reference evidence="5" key="1">
    <citation type="submission" date="2018-05" db="EMBL/GenBank/DDBJ databases">
        <authorList>
            <person name="Lanie J.A."/>
            <person name="Ng W.-L."/>
            <person name="Kazmierczak K.M."/>
            <person name="Andrzejewski T.M."/>
            <person name="Davidsen T.M."/>
            <person name="Wayne K.J."/>
            <person name="Tettelin H."/>
            <person name="Glass J.I."/>
            <person name="Rusch D."/>
            <person name="Podicherti R."/>
            <person name="Tsui H.-C.T."/>
            <person name="Winkler M.E."/>
        </authorList>
    </citation>
    <scope>NUCLEOTIDE SEQUENCE</scope>
</reference>
<sequence length="199" mass="21658">MLSHEEFLAPLARRRTEEVVVTTMSVVRPWSRHSDHNLDFASADSAMGHAADLALGIALACPERKVLCLNGDGSMLMSLGTLVTIVEAGVDNLIIFVVANQTYEITGNQPIPGAGSIDFVTIAKGAGFKRTFAFDRADEFEGQLDRILSEAGPTFVCVCVEPGSEDVISRGPEEEARYLQVSLADWSKQMRDVLAERDK</sequence>
<gene>
    <name evidence="5" type="ORF">METZ01_LOCUS83483</name>
</gene>
<feature type="domain" description="Thiamine pyrophosphate enzyme TPP-binding" evidence="4">
    <location>
        <begin position="43"/>
        <end position="156"/>
    </location>
</feature>
<keyword evidence="2" id="KW-0786">Thiamine pyrophosphate</keyword>
<dbReference type="GO" id="GO:0000287">
    <property type="term" value="F:magnesium ion binding"/>
    <property type="evidence" value="ECO:0007669"/>
    <property type="project" value="InterPro"/>
</dbReference>
<keyword evidence="3" id="KW-0456">Lyase</keyword>